<protein>
    <submittedName>
        <fullName evidence="1">Uncharacterized protein</fullName>
    </submittedName>
</protein>
<name>A0A0V1AL84_TRISP</name>
<accession>A0A0V1AL84</accession>
<organism evidence="1 2">
    <name type="scientific">Trichinella spiralis</name>
    <name type="common">Trichina worm</name>
    <dbReference type="NCBI Taxonomy" id="6334"/>
    <lineage>
        <taxon>Eukaryota</taxon>
        <taxon>Metazoa</taxon>
        <taxon>Ecdysozoa</taxon>
        <taxon>Nematoda</taxon>
        <taxon>Enoplea</taxon>
        <taxon>Dorylaimia</taxon>
        <taxon>Trichinellida</taxon>
        <taxon>Trichinellidae</taxon>
        <taxon>Trichinella</taxon>
    </lineage>
</organism>
<dbReference type="Proteomes" id="UP000054776">
    <property type="component" value="Unassembled WGS sequence"/>
</dbReference>
<evidence type="ECO:0000313" key="1">
    <source>
        <dbReference type="EMBL" id="KRY25583.1"/>
    </source>
</evidence>
<comment type="caution">
    <text evidence="1">The sequence shown here is derived from an EMBL/GenBank/DDBJ whole genome shotgun (WGS) entry which is preliminary data.</text>
</comment>
<keyword evidence="2" id="KW-1185">Reference proteome</keyword>
<reference evidence="1 2" key="1">
    <citation type="submission" date="2015-01" db="EMBL/GenBank/DDBJ databases">
        <title>Evolution of Trichinella species and genotypes.</title>
        <authorList>
            <person name="Korhonen P.K."/>
            <person name="Edoardo P."/>
            <person name="Giuseppe L.R."/>
            <person name="Gasser R.B."/>
        </authorList>
    </citation>
    <scope>NUCLEOTIDE SEQUENCE [LARGE SCALE GENOMIC DNA]</scope>
    <source>
        <strain evidence="1">ISS3</strain>
    </source>
</reference>
<evidence type="ECO:0000313" key="2">
    <source>
        <dbReference type="Proteomes" id="UP000054776"/>
    </source>
</evidence>
<dbReference type="InParanoid" id="A0A0V1AL84"/>
<dbReference type="EMBL" id="JYDH01000857">
    <property type="protein sequence ID" value="KRY25583.1"/>
    <property type="molecule type" value="Genomic_DNA"/>
</dbReference>
<sequence length="43" mass="5191">MEKSNKGTSKLVIRKQNDREPRLFQYIHQCYFLVDSSVKEQFV</sequence>
<gene>
    <name evidence="1" type="ORF">T01_3420</name>
</gene>
<dbReference type="OrthoDB" id="10448805at2759"/>
<proteinExistence type="predicted"/>
<dbReference type="AlphaFoldDB" id="A0A0V1AL84"/>